<evidence type="ECO:0000313" key="1">
    <source>
        <dbReference type="EMBL" id="MDI5891815.1"/>
    </source>
</evidence>
<protein>
    <submittedName>
        <fullName evidence="1">Uncharacterized protein</fullName>
    </submittedName>
</protein>
<keyword evidence="2" id="KW-1185">Reference proteome</keyword>
<reference evidence="1 2" key="1">
    <citation type="submission" date="2023-04" db="EMBL/GenBank/DDBJ databases">
        <title>Halomonas strains isolated from rhizosphere soil.</title>
        <authorList>
            <person name="Xu L."/>
            <person name="Sun J.-Q."/>
        </authorList>
    </citation>
    <scope>NUCLEOTIDE SEQUENCE [LARGE SCALE GENOMIC DNA]</scope>
    <source>
        <strain evidence="1 2">LR5S20</strain>
    </source>
</reference>
<dbReference type="RefSeq" id="WP_282735752.1">
    <property type="nucleotide sequence ID" value="NZ_JASCQP010000027.1"/>
</dbReference>
<dbReference type="Proteomes" id="UP001225957">
    <property type="component" value="Unassembled WGS sequence"/>
</dbReference>
<sequence length="268" mass="30650">MENFKVIQNELEELHQYANYLVKPQLNTALSKIHTAISASEAARIKAIECVTLLEELQKSSVMLAEEIKYADAYFNSQFENLETKRVATKNDSKSDWTDVFSIQGEQIRVGACISKLRILPSIDLSAIATHLSVSHSVLMVHLSIDRNMVRLCLDAAEERTKKEWIRRLRKASKSLAGTIPLIGHFVTINDVLETLLEDMTVKTVKLEKERVTALDVFIDLLDIWSKQSDMFLEQLTDVNLMSNKFVIKTQELERNLEPVFNLVRRSQ</sequence>
<name>A0ABT6V1Y3_9GAMM</name>
<organism evidence="1 2">
    <name type="scientific">Halomonas rhizosphaerae</name>
    <dbReference type="NCBI Taxonomy" id="3043296"/>
    <lineage>
        <taxon>Bacteria</taxon>
        <taxon>Pseudomonadati</taxon>
        <taxon>Pseudomonadota</taxon>
        <taxon>Gammaproteobacteria</taxon>
        <taxon>Oceanospirillales</taxon>
        <taxon>Halomonadaceae</taxon>
        <taxon>Halomonas</taxon>
    </lineage>
</organism>
<comment type="caution">
    <text evidence="1">The sequence shown here is derived from an EMBL/GenBank/DDBJ whole genome shotgun (WGS) entry which is preliminary data.</text>
</comment>
<dbReference type="EMBL" id="JASCQP010000027">
    <property type="protein sequence ID" value="MDI5891815.1"/>
    <property type="molecule type" value="Genomic_DNA"/>
</dbReference>
<accession>A0ABT6V1Y3</accession>
<gene>
    <name evidence="1" type="ORF">QLQ83_11965</name>
</gene>
<proteinExistence type="predicted"/>
<evidence type="ECO:0000313" key="2">
    <source>
        <dbReference type="Proteomes" id="UP001225957"/>
    </source>
</evidence>